<protein>
    <submittedName>
        <fullName evidence="1">Uncharacterized protein</fullName>
    </submittedName>
</protein>
<gene>
    <name evidence="1" type="ORF">F7725_008454</name>
</gene>
<accession>A0A7J5Y8J0</accession>
<dbReference type="EMBL" id="JAAKFY010000015">
    <property type="protein sequence ID" value="KAF3845291.1"/>
    <property type="molecule type" value="Genomic_DNA"/>
</dbReference>
<keyword evidence="2" id="KW-1185">Reference proteome</keyword>
<evidence type="ECO:0000313" key="1">
    <source>
        <dbReference type="EMBL" id="KAF3845291.1"/>
    </source>
</evidence>
<proteinExistence type="predicted"/>
<organism evidence="1 2">
    <name type="scientific">Dissostichus mawsoni</name>
    <name type="common">Antarctic cod</name>
    <dbReference type="NCBI Taxonomy" id="36200"/>
    <lineage>
        <taxon>Eukaryota</taxon>
        <taxon>Metazoa</taxon>
        <taxon>Chordata</taxon>
        <taxon>Craniata</taxon>
        <taxon>Vertebrata</taxon>
        <taxon>Euteleostomi</taxon>
        <taxon>Actinopterygii</taxon>
        <taxon>Neopterygii</taxon>
        <taxon>Teleostei</taxon>
        <taxon>Neoteleostei</taxon>
        <taxon>Acanthomorphata</taxon>
        <taxon>Eupercaria</taxon>
        <taxon>Perciformes</taxon>
        <taxon>Notothenioidei</taxon>
        <taxon>Nototheniidae</taxon>
        <taxon>Dissostichus</taxon>
    </lineage>
</organism>
<dbReference type="OrthoDB" id="10628822at2759"/>
<name>A0A7J5Y8J0_DISMA</name>
<dbReference type="AlphaFoldDB" id="A0A7J5Y8J0"/>
<dbReference type="Proteomes" id="UP000518266">
    <property type="component" value="Unassembled WGS sequence"/>
</dbReference>
<sequence>MSSSLLFLLRMQHRLEGKMPTRSRITGPPALIPGHQRVLGQHLHQVAPPQAELVLCRCFIVEHGPPESRCLVRYRVRYRVWHRVRHRAASILRPAEHILFR</sequence>
<comment type="caution">
    <text evidence="1">The sequence shown here is derived from an EMBL/GenBank/DDBJ whole genome shotgun (WGS) entry which is preliminary data.</text>
</comment>
<evidence type="ECO:0000313" key="2">
    <source>
        <dbReference type="Proteomes" id="UP000518266"/>
    </source>
</evidence>
<reference evidence="1 2" key="1">
    <citation type="submission" date="2020-03" db="EMBL/GenBank/DDBJ databases">
        <title>Dissostichus mawsoni Genome sequencing and assembly.</title>
        <authorList>
            <person name="Park H."/>
        </authorList>
    </citation>
    <scope>NUCLEOTIDE SEQUENCE [LARGE SCALE GENOMIC DNA]</scope>
    <source>
        <strain evidence="1">DM0001</strain>
        <tissue evidence="1">Muscle</tissue>
    </source>
</reference>